<evidence type="ECO:0000256" key="1">
    <source>
        <dbReference type="SAM" id="MobiDB-lite"/>
    </source>
</evidence>
<proteinExistence type="predicted"/>
<feature type="compositionally biased region" description="Polar residues" evidence="1">
    <location>
        <begin position="268"/>
        <end position="281"/>
    </location>
</feature>
<keyword evidence="4" id="KW-1185">Reference proteome</keyword>
<keyword evidence="2" id="KW-0812">Transmembrane</keyword>
<dbReference type="InParanoid" id="A5DUD2"/>
<protein>
    <recommendedName>
        <fullName evidence="5">Vacuolar membrane protein</fullName>
    </recommendedName>
</protein>
<dbReference type="eggNOG" id="ENOG502S625">
    <property type="taxonomic scope" value="Eukaryota"/>
</dbReference>
<reference evidence="3 4" key="1">
    <citation type="journal article" date="2009" name="Nature">
        <title>Evolution of pathogenicity and sexual reproduction in eight Candida genomes.</title>
        <authorList>
            <person name="Butler G."/>
            <person name="Rasmussen M.D."/>
            <person name="Lin M.F."/>
            <person name="Santos M.A."/>
            <person name="Sakthikumar S."/>
            <person name="Munro C.A."/>
            <person name="Rheinbay E."/>
            <person name="Grabherr M."/>
            <person name="Forche A."/>
            <person name="Reedy J.L."/>
            <person name="Agrafioti I."/>
            <person name="Arnaud M.B."/>
            <person name="Bates S."/>
            <person name="Brown A.J."/>
            <person name="Brunke S."/>
            <person name="Costanzo M.C."/>
            <person name="Fitzpatrick D.A."/>
            <person name="de Groot P.W."/>
            <person name="Harris D."/>
            <person name="Hoyer L.L."/>
            <person name="Hube B."/>
            <person name="Klis F.M."/>
            <person name="Kodira C."/>
            <person name="Lennard N."/>
            <person name="Logue M.E."/>
            <person name="Martin R."/>
            <person name="Neiman A.M."/>
            <person name="Nikolaou E."/>
            <person name="Quail M.A."/>
            <person name="Quinn J."/>
            <person name="Santos M.C."/>
            <person name="Schmitzberger F.F."/>
            <person name="Sherlock G."/>
            <person name="Shah P."/>
            <person name="Silverstein K.A."/>
            <person name="Skrzypek M.S."/>
            <person name="Soll D."/>
            <person name="Staggs R."/>
            <person name="Stansfield I."/>
            <person name="Stumpf M.P."/>
            <person name="Sudbery P.E."/>
            <person name="Srikantha T."/>
            <person name="Zeng Q."/>
            <person name="Berman J."/>
            <person name="Berriman M."/>
            <person name="Heitman J."/>
            <person name="Gow N.A."/>
            <person name="Lorenz M.C."/>
            <person name="Birren B.W."/>
            <person name="Kellis M."/>
            <person name="Cuomo C.A."/>
        </authorList>
    </citation>
    <scope>NUCLEOTIDE SEQUENCE [LARGE SCALE GENOMIC DNA]</scope>
    <source>
        <strain evidence="4">ATCC 11503 / BCRC 21390 / CBS 2605 / JCM 1781 / NBRC 1676 / NRRL YB-4239</strain>
    </source>
</reference>
<dbReference type="PANTHER" id="PTHR36089:SF1">
    <property type="entry name" value="CHITIN SYNTHASE 3 COMPLEX PROTEIN CSI2-RELATED"/>
    <property type="match status" value="1"/>
</dbReference>
<dbReference type="PANTHER" id="PTHR36089">
    <property type="entry name" value="CHITIN SYNTHASE 3 COMPLEX PROTEIN CSI2-RELATED"/>
    <property type="match status" value="1"/>
</dbReference>
<accession>A5DUD2</accession>
<dbReference type="OMA" id="MEGYHKR"/>
<dbReference type="GeneID" id="5235742"/>
<evidence type="ECO:0000256" key="2">
    <source>
        <dbReference type="SAM" id="Phobius"/>
    </source>
</evidence>
<dbReference type="OrthoDB" id="4065319at2759"/>
<dbReference type="InterPro" id="IPR051009">
    <property type="entry name" value="PRM"/>
</dbReference>
<dbReference type="Proteomes" id="UP000001996">
    <property type="component" value="Unassembled WGS sequence"/>
</dbReference>
<feature type="region of interest" description="Disordered" evidence="1">
    <location>
        <begin position="268"/>
        <end position="287"/>
    </location>
</feature>
<name>A5DUD2_LODEL</name>
<dbReference type="EMBL" id="CH981524">
    <property type="protein sequence ID" value="EDK42790.1"/>
    <property type="molecule type" value="Genomic_DNA"/>
</dbReference>
<keyword evidence="2" id="KW-1133">Transmembrane helix</keyword>
<sequence length="315" mass="33898">MIHNNAITVTLEAATTFLKRADDTTSATSADTAMPTLTDANAYTTPSVTVPPNDNNPFIIRQHNPSGTVFIAVGAIVGLILLGFILYHLIVSISASRLAKKTSAHDRTLYEKYQSNNNNAYGFVNMTPTTTANNYGSEYTGNQAGSVSKFPLLSTRSYGNFGGSQVGGNGSGVGGVGGGGDTSTIYQSDVGGPTSKHDLTKMFISPTAEVMQQKRYNKSVYNPSLTNLPFGSSATNLTNPNPATNRHSQLVPNLYINNELNNSEYSLAQSQVPQSEQGTSSDQNDQQDLRQQQLNTVKPRQQLPSMYLEDLIDKN</sequence>
<feature type="transmembrane region" description="Helical" evidence="2">
    <location>
        <begin position="69"/>
        <end position="91"/>
    </location>
</feature>
<dbReference type="AlphaFoldDB" id="A5DUD2"/>
<evidence type="ECO:0008006" key="5">
    <source>
        <dbReference type="Google" id="ProtNLM"/>
    </source>
</evidence>
<organism evidence="3 4">
    <name type="scientific">Lodderomyces elongisporus (strain ATCC 11503 / CBS 2605 / JCM 1781 / NBRC 1676 / NRRL YB-4239)</name>
    <name type="common">Yeast</name>
    <name type="synonym">Saccharomyces elongisporus</name>
    <dbReference type="NCBI Taxonomy" id="379508"/>
    <lineage>
        <taxon>Eukaryota</taxon>
        <taxon>Fungi</taxon>
        <taxon>Dikarya</taxon>
        <taxon>Ascomycota</taxon>
        <taxon>Saccharomycotina</taxon>
        <taxon>Pichiomycetes</taxon>
        <taxon>Debaryomycetaceae</taxon>
        <taxon>Candida/Lodderomyces clade</taxon>
        <taxon>Lodderomyces</taxon>
    </lineage>
</organism>
<dbReference type="GO" id="GO:0005935">
    <property type="term" value="C:cellular bud neck"/>
    <property type="evidence" value="ECO:0007669"/>
    <property type="project" value="TreeGrafter"/>
</dbReference>
<evidence type="ECO:0000313" key="4">
    <source>
        <dbReference type="Proteomes" id="UP000001996"/>
    </source>
</evidence>
<gene>
    <name evidence="3" type="ORF">LELG_00968</name>
</gene>
<dbReference type="VEuPathDB" id="FungiDB:LELG_00968"/>
<dbReference type="KEGG" id="lel:PVL30_000931"/>
<dbReference type="GO" id="GO:0000324">
    <property type="term" value="C:fungal-type vacuole"/>
    <property type="evidence" value="ECO:0007669"/>
    <property type="project" value="TreeGrafter"/>
</dbReference>
<dbReference type="HOGENOM" id="CLU_933823_0_0_1"/>
<keyword evidence="2" id="KW-0472">Membrane</keyword>
<evidence type="ECO:0000313" key="3">
    <source>
        <dbReference type="EMBL" id="EDK42790.1"/>
    </source>
</evidence>
<dbReference type="FunCoup" id="A5DUD2">
    <property type="interactions" value="52"/>
</dbReference>